<dbReference type="CDD" id="cd17394">
    <property type="entry name" value="MFS_FucP_like"/>
    <property type="match status" value="1"/>
</dbReference>
<evidence type="ECO:0000256" key="1">
    <source>
        <dbReference type="ARBA" id="ARBA00004429"/>
    </source>
</evidence>
<evidence type="ECO:0000259" key="8">
    <source>
        <dbReference type="PROSITE" id="PS50850"/>
    </source>
</evidence>
<dbReference type="PANTHER" id="PTHR43702">
    <property type="entry name" value="L-FUCOSE-PROTON SYMPORTER"/>
    <property type="match status" value="1"/>
</dbReference>
<feature type="transmembrane region" description="Helical" evidence="7">
    <location>
        <begin position="68"/>
        <end position="89"/>
    </location>
</feature>
<keyword evidence="5 7" id="KW-1133">Transmembrane helix</keyword>
<dbReference type="InterPro" id="IPR020846">
    <property type="entry name" value="MFS_dom"/>
</dbReference>
<dbReference type="RefSeq" id="WP_089088046.1">
    <property type="nucleotide sequence ID" value="NZ_BCMH01000003.1"/>
</dbReference>
<dbReference type="InterPro" id="IPR050375">
    <property type="entry name" value="MFS_TsgA-like"/>
</dbReference>
<gene>
    <name evidence="9" type="ORF">IWT140_00665</name>
</gene>
<dbReference type="EMBL" id="BCMH01000003">
    <property type="protein sequence ID" value="GAX03067.1"/>
    <property type="molecule type" value="Genomic_DNA"/>
</dbReference>
<feature type="transmembrane region" description="Helical" evidence="7">
    <location>
        <begin position="163"/>
        <end position="182"/>
    </location>
</feature>
<name>A0A1Z5IMS3_9LACO</name>
<evidence type="ECO:0000256" key="4">
    <source>
        <dbReference type="ARBA" id="ARBA00022692"/>
    </source>
</evidence>
<dbReference type="AlphaFoldDB" id="A0A1Z5IMS3"/>
<accession>A0A1Z5IMS3</accession>
<dbReference type="SUPFAM" id="SSF103473">
    <property type="entry name" value="MFS general substrate transporter"/>
    <property type="match status" value="1"/>
</dbReference>
<evidence type="ECO:0000256" key="5">
    <source>
        <dbReference type="ARBA" id="ARBA00022989"/>
    </source>
</evidence>
<feature type="transmembrane region" description="Helical" evidence="7">
    <location>
        <begin position="29"/>
        <end position="48"/>
    </location>
</feature>
<keyword evidence="2" id="KW-0813">Transport</keyword>
<evidence type="ECO:0000256" key="2">
    <source>
        <dbReference type="ARBA" id="ARBA00022448"/>
    </source>
</evidence>
<feature type="transmembrane region" description="Helical" evidence="7">
    <location>
        <begin position="353"/>
        <end position="373"/>
    </location>
</feature>
<comment type="subcellular location">
    <subcellularLocation>
        <location evidence="1">Cell inner membrane</location>
        <topology evidence="1">Multi-pass membrane protein</topology>
    </subcellularLocation>
</comment>
<feature type="transmembrane region" description="Helical" evidence="7">
    <location>
        <begin position="330"/>
        <end position="347"/>
    </location>
</feature>
<dbReference type="Gene3D" id="1.20.1250.20">
    <property type="entry name" value="MFS general substrate transporter like domains"/>
    <property type="match status" value="2"/>
</dbReference>
<protein>
    <submittedName>
        <fullName evidence="9">Sugar:proton symporter</fullName>
    </submittedName>
</protein>
<feature type="transmembrane region" description="Helical" evidence="7">
    <location>
        <begin position="265"/>
        <end position="289"/>
    </location>
</feature>
<keyword evidence="4 7" id="KW-0812">Transmembrane</keyword>
<comment type="caution">
    <text evidence="9">The sequence shown here is derived from an EMBL/GenBank/DDBJ whole genome shotgun (WGS) entry which is preliminary data.</text>
</comment>
<sequence>MEKGKHRDFGFIKFRGKELDNGYTSKMPVLQFILVSLLFPMWGAAASLNDILITQFKSIFQLSNLASAYVQSAFSLGYFLMAIPASWLIKKTSYKLTIIIGLLLYLIGCVLFFPASAAATYGFFLVALFVLATGLTVIETAADTSSALLGPEKQRTLRLNISQTFLPFGSITGILLGKYLIFSGGENLDEQLSKLSGSARIRFGEQALQKTLQPYKYLVMVIAVMIILFLITQFPSSKPKQKHNVPKENIGQTVLHLLKNHNFTYGMFTLFMYVGLQVSVWSFTIRLALNLNHAINERTSSNFVIGSYVAFFVGRILADYLMRKIPHLKVLLWYSILGFLAIGYMMIDRTFDGVYVAILVSALMGPGYATIYTETLGFIKDPRQTETAGAMLVMMVVGGGVWPAIQGWVADVTGSMTISFAVHFLTFGAMIVYSYHYIKHPFNGLANAAEPVKEAD</sequence>
<dbReference type="InterPro" id="IPR036259">
    <property type="entry name" value="MFS_trans_sf"/>
</dbReference>
<dbReference type="PANTHER" id="PTHR43702:SF11">
    <property type="entry name" value="L-FUCOSE-PROTON SYMPORTER"/>
    <property type="match status" value="1"/>
</dbReference>
<evidence type="ECO:0000256" key="7">
    <source>
        <dbReference type="SAM" id="Phobius"/>
    </source>
</evidence>
<dbReference type="PROSITE" id="PS50850">
    <property type="entry name" value="MFS"/>
    <property type="match status" value="1"/>
</dbReference>
<feature type="transmembrane region" description="Helical" evidence="7">
    <location>
        <begin position="385"/>
        <end position="405"/>
    </location>
</feature>
<evidence type="ECO:0000313" key="9">
    <source>
        <dbReference type="EMBL" id="GAX03067.1"/>
    </source>
</evidence>
<feature type="transmembrane region" description="Helical" evidence="7">
    <location>
        <begin position="301"/>
        <end position="318"/>
    </location>
</feature>
<dbReference type="Proteomes" id="UP000198430">
    <property type="component" value="Unassembled WGS sequence"/>
</dbReference>
<feature type="domain" description="Major facilitator superfamily (MFS) profile" evidence="8">
    <location>
        <begin position="29"/>
        <end position="446"/>
    </location>
</feature>
<reference evidence="9 10" key="1">
    <citation type="submission" date="2015-11" db="EMBL/GenBank/DDBJ databases">
        <title>Draft genome sequences of new species of the genus Lactobacillus isolated from orchardgrass silage.</title>
        <authorList>
            <person name="Tohno M."/>
            <person name="Tanizawa Y."/>
            <person name="Arita M."/>
        </authorList>
    </citation>
    <scope>NUCLEOTIDE SEQUENCE [LARGE SCALE GENOMIC DNA]</scope>
    <source>
        <strain evidence="9 10">IWT140</strain>
    </source>
</reference>
<proteinExistence type="predicted"/>
<feature type="transmembrane region" description="Helical" evidence="7">
    <location>
        <begin position="121"/>
        <end position="142"/>
    </location>
</feature>
<dbReference type="GO" id="GO:0005886">
    <property type="term" value="C:plasma membrane"/>
    <property type="evidence" value="ECO:0007669"/>
    <property type="project" value="UniProtKB-SubCell"/>
</dbReference>
<dbReference type="Pfam" id="PF07690">
    <property type="entry name" value="MFS_1"/>
    <property type="match status" value="1"/>
</dbReference>
<dbReference type="InterPro" id="IPR011701">
    <property type="entry name" value="MFS"/>
</dbReference>
<keyword evidence="6 7" id="KW-0472">Membrane</keyword>
<evidence type="ECO:0000313" key="10">
    <source>
        <dbReference type="Proteomes" id="UP000198430"/>
    </source>
</evidence>
<organism evidence="9 10">
    <name type="scientific">Secundilactobacillus pentosiphilus</name>
    <dbReference type="NCBI Taxonomy" id="1714682"/>
    <lineage>
        <taxon>Bacteria</taxon>
        <taxon>Bacillati</taxon>
        <taxon>Bacillota</taxon>
        <taxon>Bacilli</taxon>
        <taxon>Lactobacillales</taxon>
        <taxon>Lactobacillaceae</taxon>
        <taxon>Secundilactobacillus</taxon>
    </lineage>
</organism>
<keyword evidence="3" id="KW-1003">Cell membrane</keyword>
<evidence type="ECO:0000256" key="3">
    <source>
        <dbReference type="ARBA" id="ARBA00022475"/>
    </source>
</evidence>
<feature type="transmembrane region" description="Helical" evidence="7">
    <location>
        <begin position="215"/>
        <end position="234"/>
    </location>
</feature>
<dbReference type="GO" id="GO:0022857">
    <property type="term" value="F:transmembrane transporter activity"/>
    <property type="evidence" value="ECO:0007669"/>
    <property type="project" value="InterPro"/>
</dbReference>
<keyword evidence="10" id="KW-1185">Reference proteome</keyword>
<evidence type="ECO:0000256" key="6">
    <source>
        <dbReference type="ARBA" id="ARBA00023136"/>
    </source>
</evidence>
<feature type="transmembrane region" description="Helical" evidence="7">
    <location>
        <begin position="96"/>
        <end position="115"/>
    </location>
</feature>
<feature type="transmembrane region" description="Helical" evidence="7">
    <location>
        <begin position="417"/>
        <end position="435"/>
    </location>
</feature>